<feature type="signal peptide" evidence="1">
    <location>
        <begin position="1"/>
        <end position="22"/>
    </location>
</feature>
<protein>
    <recommendedName>
        <fullName evidence="4">Secreted protein</fullName>
    </recommendedName>
</protein>
<evidence type="ECO:0000256" key="1">
    <source>
        <dbReference type="SAM" id="SignalP"/>
    </source>
</evidence>
<sequence>MFKNILLIFLVSTCLIYNGCQAGGPMTNQCEILNDLNEKIFEFIATSVAELLGETVAKIQNYVAVNFNKPFGEISQGVQNIIETNFDYRYLIRNSSKREVFFKLITSRIPGIDDEDIINYLLGGVPKSPLLECLDLFSLKALYENSLNDLQSFKNSIILP</sequence>
<organism evidence="2 3">
    <name type="scientific">Polypedilum vanderplanki</name>
    <name type="common">Sleeping chironomid midge</name>
    <dbReference type="NCBI Taxonomy" id="319348"/>
    <lineage>
        <taxon>Eukaryota</taxon>
        <taxon>Metazoa</taxon>
        <taxon>Ecdysozoa</taxon>
        <taxon>Arthropoda</taxon>
        <taxon>Hexapoda</taxon>
        <taxon>Insecta</taxon>
        <taxon>Pterygota</taxon>
        <taxon>Neoptera</taxon>
        <taxon>Endopterygota</taxon>
        <taxon>Diptera</taxon>
        <taxon>Nematocera</taxon>
        <taxon>Chironomoidea</taxon>
        <taxon>Chironomidae</taxon>
        <taxon>Chironominae</taxon>
        <taxon>Polypedilum</taxon>
        <taxon>Polypedilum</taxon>
    </lineage>
</organism>
<evidence type="ECO:0008006" key="4">
    <source>
        <dbReference type="Google" id="ProtNLM"/>
    </source>
</evidence>
<gene>
    <name evidence="2" type="ORF">PVAND_017428</name>
</gene>
<accession>A0A9J6BI87</accession>
<name>A0A9J6BI87_POLVA</name>
<dbReference type="EMBL" id="JADBJN010000004">
    <property type="protein sequence ID" value="KAG5669541.1"/>
    <property type="molecule type" value="Genomic_DNA"/>
</dbReference>
<keyword evidence="1" id="KW-0732">Signal</keyword>
<reference evidence="2" key="1">
    <citation type="submission" date="2021-03" db="EMBL/GenBank/DDBJ databases">
        <title>Chromosome level genome of the anhydrobiotic midge Polypedilum vanderplanki.</title>
        <authorList>
            <person name="Yoshida Y."/>
            <person name="Kikawada T."/>
            <person name="Gusev O."/>
        </authorList>
    </citation>
    <scope>NUCLEOTIDE SEQUENCE</scope>
    <source>
        <strain evidence="2">NIAS01</strain>
        <tissue evidence="2">Whole body or cell culture</tissue>
    </source>
</reference>
<comment type="caution">
    <text evidence="2">The sequence shown here is derived from an EMBL/GenBank/DDBJ whole genome shotgun (WGS) entry which is preliminary data.</text>
</comment>
<dbReference type="Proteomes" id="UP001107558">
    <property type="component" value="Chromosome 4"/>
</dbReference>
<evidence type="ECO:0000313" key="3">
    <source>
        <dbReference type="Proteomes" id="UP001107558"/>
    </source>
</evidence>
<dbReference type="AlphaFoldDB" id="A0A9J6BI87"/>
<evidence type="ECO:0000313" key="2">
    <source>
        <dbReference type="EMBL" id="KAG5669541.1"/>
    </source>
</evidence>
<proteinExistence type="predicted"/>
<keyword evidence="3" id="KW-1185">Reference proteome</keyword>
<feature type="chain" id="PRO_5039938333" description="Secreted protein" evidence="1">
    <location>
        <begin position="23"/>
        <end position="160"/>
    </location>
</feature>